<evidence type="ECO:0000313" key="1">
    <source>
        <dbReference type="EMBL" id="CAA7259337.1"/>
    </source>
</evidence>
<keyword evidence="2" id="KW-1185">Reference proteome</keyword>
<dbReference type="AlphaFoldDB" id="A0A8S0XKD7"/>
<sequence length="195" mass="21393">MVNCLGSNLIVNCGRRPGGSFQSFRKVRSTPSLLHAAPVPELPDAIRAEYTAHTPLRLTILLMKAGCKRTVRRRGTASPCIFWPPGKHRPVLCSGFPTRTTKTPPALSTHDFGAEVYQKHLLIDPMATTRSSTRVLDTPTPQRLAFAAPPFTAQTRHHRGQIVVRVTVAKIIHISRVQYANATVSHTPPPSSLPL</sequence>
<evidence type="ECO:0000313" key="2">
    <source>
        <dbReference type="Proteomes" id="UP000467700"/>
    </source>
</evidence>
<organism evidence="1 2">
    <name type="scientific">Cyclocybe aegerita</name>
    <name type="common">Black poplar mushroom</name>
    <name type="synonym">Agrocybe aegerita</name>
    <dbReference type="NCBI Taxonomy" id="1973307"/>
    <lineage>
        <taxon>Eukaryota</taxon>
        <taxon>Fungi</taxon>
        <taxon>Dikarya</taxon>
        <taxon>Basidiomycota</taxon>
        <taxon>Agaricomycotina</taxon>
        <taxon>Agaricomycetes</taxon>
        <taxon>Agaricomycetidae</taxon>
        <taxon>Agaricales</taxon>
        <taxon>Agaricineae</taxon>
        <taxon>Bolbitiaceae</taxon>
        <taxon>Cyclocybe</taxon>
    </lineage>
</organism>
<protein>
    <submittedName>
        <fullName evidence="1">Uncharacterized protein</fullName>
    </submittedName>
</protein>
<dbReference type="EMBL" id="CACVBS010000024">
    <property type="protein sequence ID" value="CAA7259337.1"/>
    <property type="molecule type" value="Genomic_DNA"/>
</dbReference>
<reference evidence="1 2" key="1">
    <citation type="submission" date="2020-01" db="EMBL/GenBank/DDBJ databases">
        <authorList>
            <person name="Gupta K D."/>
        </authorList>
    </citation>
    <scope>NUCLEOTIDE SEQUENCE [LARGE SCALE GENOMIC DNA]</scope>
</reference>
<accession>A0A8S0XKD7</accession>
<name>A0A8S0XKD7_CYCAE</name>
<proteinExistence type="predicted"/>
<gene>
    <name evidence="1" type="ORF">AAE3_LOCUS1646</name>
</gene>
<dbReference type="Proteomes" id="UP000467700">
    <property type="component" value="Unassembled WGS sequence"/>
</dbReference>
<comment type="caution">
    <text evidence="1">The sequence shown here is derived from an EMBL/GenBank/DDBJ whole genome shotgun (WGS) entry which is preliminary data.</text>
</comment>